<keyword evidence="2" id="KW-0560">Oxidoreductase</keyword>
<comment type="caution">
    <text evidence="4">The sequence shown here is derived from an EMBL/GenBank/DDBJ whole genome shotgun (WGS) entry which is preliminary data.</text>
</comment>
<sequence>MTLIPADSMGTPLTRLDGHAKVTGTAPYAVEHPVDNPLYLHPVQATVARGRVNAMDTGDALQLPGVIAALTVFDAPALADTSDGELSILQDDRVHFRGQLIGAVLAESAETARHGADLVRVDYRTEPHHTELHADDPGSYTPEQVNPTFPTDTEDGDIEAGLAAAEVRIDRTYTTPAEHNNPMEPHACIALWDESTGRPQVTLYDSTQGVHTVRSTLAPLFGLEPSQLRVLAPHVGGGFGSKGAPHAHNVLALLAARRCAGRPVKFALTRQQMFALVGYRTPTVQRMRLGADSEGRLTALSHEVVETTARVKEFAEQTAVSSRTMYATPNRRTSHRLVALDVPVPFWMRAPGECPGMYAGESAMDELAVACGIDPIELRIRNEPETDPETGLPWSGRHLVECLRTGAERFGWAGRDPAPRARTDGDWLVGTGVAAATYPAMAMPGNTARIEFGADEHYTVDIGAADIGTGTWTALTQIAADALGCGSDAVRLRIGDTDLPEASVAGGSTGIGSWGSAVVAAARAFRREHGETPAVGAHTSAQPAKNPDAEKFALHSFGAHFVEARVHRDTGEIRIPRMLGVFSIGRAINPRTLRSQLIGGMTMGISGALHEESVRDHRFGHIVTHDLASYHISAHADVQDIDAIWLDEVDEHTNPMGSRGAGEIGIVGAAAAVANAVHHATGIRVRALPITADTVLTDPA</sequence>
<dbReference type="InterPro" id="IPR037165">
    <property type="entry name" value="AldOxase/xan_DH_Mopterin-bd_sf"/>
</dbReference>
<evidence type="ECO:0000256" key="1">
    <source>
        <dbReference type="ARBA" id="ARBA00022505"/>
    </source>
</evidence>
<dbReference type="Gene3D" id="3.90.1170.50">
    <property type="entry name" value="Aldehyde oxidase/xanthine dehydrogenase, a/b hammerhead"/>
    <property type="match status" value="1"/>
</dbReference>
<dbReference type="RefSeq" id="WP_033242608.1">
    <property type="nucleotide sequence ID" value="NZ_JBIRUQ010000003.1"/>
</dbReference>
<dbReference type="Gene3D" id="3.30.365.10">
    <property type="entry name" value="Aldehyde oxidase/xanthine dehydrogenase, molybdopterin binding domain"/>
    <property type="match status" value="4"/>
</dbReference>
<evidence type="ECO:0000313" key="4">
    <source>
        <dbReference type="EMBL" id="MFI1462357.1"/>
    </source>
</evidence>
<dbReference type="GeneID" id="93505770"/>
<dbReference type="EMBL" id="JBIRUQ010000003">
    <property type="protein sequence ID" value="MFI1462357.1"/>
    <property type="molecule type" value="Genomic_DNA"/>
</dbReference>
<dbReference type="Pfam" id="PF01315">
    <property type="entry name" value="Ald_Xan_dh_C"/>
    <property type="match status" value="1"/>
</dbReference>
<dbReference type="InterPro" id="IPR000674">
    <property type="entry name" value="Ald_Oxase/Xan_DH_a/b"/>
</dbReference>
<dbReference type="InterPro" id="IPR036856">
    <property type="entry name" value="Ald_Oxase/Xan_DH_a/b_sf"/>
</dbReference>
<evidence type="ECO:0000313" key="5">
    <source>
        <dbReference type="Proteomes" id="UP001611263"/>
    </source>
</evidence>
<gene>
    <name evidence="4" type="ORF">ACH4WX_16700</name>
</gene>
<dbReference type="Pfam" id="PF20256">
    <property type="entry name" value="MoCoBD_2"/>
    <property type="match status" value="2"/>
</dbReference>
<keyword evidence="5" id="KW-1185">Reference proteome</keyword>
<dbReference type="InterPro" id="IPR016208">
    <property type="entry name" value="Ald_Oxase/xanthine_DH-like"/>
</dbReference>
<evidence type="ECO:0000256" key="2">
    <source>
        <dbReference type="ARBA" id="ARBA00023002"/>
    </source>
</evidence>
<keyword evidence="1" id="KW-0500">Molybdenum</keyword>
<name>A0ABW7TMV7_9NOCA</name>
<dbReference type="InterPro" id="IPR046867">
    <property type="entry name" value="AldOxase/xan_DH_MoCoBD2"/>
</dbReference>
<dbReference type="SMART" id="SM01008">
    <property type="entry name" value="Ald_Xan_dh_C"/>
    <property type="match status" value="1"/>
</dbReference>
<dbReference type="Pfam" id="PF02738">
    <property type="entry name" value="MoCoBD_1"/>
    <property type="match status" value="1"/>
</dbReference>
<reference evidence="4 5" key="1">
    <citation type="submission" date="2024-10" db="EMBL/GenBank/DDBJ databases">
        <title>The Natural Products Discovery Center: Release of the First 8490 Sequenced Strains for Exploring Actinobacteria Biosynthetic Diversity.</title>
        <authorList>
            <person name="Kalkreuter E."/>
            <person name="Kautsar S.A."/>
            <person name="Yang D."/>
            <person name="Bader C.D."/>
            <person name="Teijaro C.N."/>
            <person name="Fluegel L."/>
            <person name="Davis C.M."/>
            <person name="Simpson J.R."/>
            <person name="Lauterbach L."/>
            <person name="Steele A.D."/>
            <person name="Gui C."/>
            <person name="Meng S."/>
            <person name="Li G."/>
            <person name="Viehrig K."/>
            <person name="Ye F."/>
            <person name="Su P."/>
            <person name="Kiefer A.F."/>
            <person name="Nichols A."/>
            <person name="Cepeda A.J."/>
            <person name="Yan W."/>
            <person name="Fan B."/>
            <person name="Jiang Y."/>
            <person name="Adhikari A."/>
            <person name="Zheng C.-J."/>
            <person name="Schuster L."/>
            <person name="Cowan T.M."/>
            <person name="Smanski M.J."/>
            <person name="Chevrette M.G."/>
            <person name="De Carvalho L.P.S."/>
            <person name="Shen B."/>
        </authorList>
    </citation>
    <scope>NUCLEOTIDE SEQUENCE [LARGE SCALE GENOMIC DNA]</scope>
    <source>
        <strain evidence="4 5">NPDC020568</strain>
    </source>
</reference>
<dbReference type="PANTHER" id="PTHR11908:SF132">
    <property type="entry name" value="ALDEHYDE OXIDASE 1-RELATED"/>
    <property type="match status" value="1"/>
</dbReference>
<protein>
    <submittedName>
        <fullName evidence="4">Xanthine dehydrogenase family protein molybdopterin-binding subunit</fullName>
    </submittedName>
</protein>
<dbReference type="SUPFAM" id="SSF56003">
    <property type="entry name" value="Molybdenum cofactor-binding domain"/>
    <property type="match status" value="1"/>
</dbReference>
<dbReference type="Proteomes" id="UP001611263">
    <property type="component" value="Unassembled WGS sequence"/>
</dbReference>
<dbReference type="PANTHER" id="PTHR11908">
    <property type="entry name" value="XANTHINE DEHYDROGENASE"/>
    <property type="match status" value="1"/>
</dbReference>
<proteinExistence type="predicted"/>
<organism evidence="4 5">
    <name type="scientific">Nocardia carnea</name>
    <dbReference type="NCBI Taxonomy" id="37328"/>
    <lineage>
        <taxon>Bacteria</taxon>
        <taxon>Bacillati</taxon>
        <taxon>Actinomycetota</taxon>
        <taxon>Actinomycetes</taxon>
        <taxon>Mycobacteriales</taxon>
        <taxon>Nocardiaceae</taxon>
        <taxon>Nocardia</taxon>
    </lineage>
</organism>
<feature type="domain" description="Aldehyde oxidase/xanthine dehydrogenase a/b hammerhead" evidence="3">
    <location>
        <begin position="23"/>
        <end position="127"/>
    </location>
</feature>
<dbReference type="InterPro" id="IPR008274">
    <property type="entry name" value="AldOxase/xan_DH_MoCoBD1"/>
</dbReference>
<evidence type="ECO:0000259" key="3">
    <source>
        <dbReference type="SMART" id="SM01008"/>
    </source>
</evidence>
<dbReference type="SUPFAM" id="SSF54665">
    <property type="entry name" value="CO dehydrogenase molybdoprotein N-domain-like"/>
    <property type="match status" value="1"/>
</dbReference>
<accession>A0ABW7TMV7</accession>